<reference evidence="2 3" key="1">
    <citation type="submission" date="2019-07" db="EMBL/GenBank/DDBJ databases">
        <title>Genomics analysis of Aphanomyces spp. identifies a new class of oomycete effector associated with host adaptation.</title>
        <authorList>
            <person name="Gaulin E."/>
        </authorList>
    </citation>
    <scope>NUCLEOTIDE SEQUENCE [LARGE SCALE GENOMIC DNA]</scope>
    <source>
        <strain evidence="2 3">ATCC 201684</strain>
    </source>
</reference>
<dbReference type="VEuPathDB" id="FungiDB:AeMF1_011188"/>
<evidence type="ECO:0000256" key="1">
    <source>
        <dbReference type="SAM" id="MobiDB-lite"/>
    </source>
</evidence>
<evidence type="ECO:0000313" key="3">
    <source>
        <dbReference type="Proteomes" id="UP000481153"/>
    </source>
</evidence>
<evidence type="ECO:0000313" key="2">
    <source>
        <dbReference type="EMBL" id="KAF0737432.1"/>
    </source>
</evidence>
<protein>
    <submittedName>
        <fullName evidence="2">Uncharacterized protein</fullName>
    </submittedName>
</protein>
<dbReference type="Proteomes" id="UP000481153">
    <property type="component" value="Unassembled WGS sequence"/>
</dbReference>
<keyword evidence="3" id="KW-1185">Reference proteome</keyword>
<proteinExistence type="predicted"/>
<name>A0A6G0XBD6_9STRA</name>
<dbReference type="AlphaFoldDB" id="A0A6G0XBD6"/>
<feature type="region of interest" description="Disordered" evidence="1">
    <location>
        <begin position="1"/>
        <end position="39"/>
    </location>
</feature>
<feature type="region of interest" description="Disordered" evidence="1">
    <location>
        <begin position="69"/>
        <end position="89"/>
    </location>
</feature>
<dbReference type="EMBL" id="VJMJ01000084">
    <property type="protein sequence ID" value="KAF0737432.1"/>
    <property type="molecule type" value="Genomic_DNA"/>
</dbReference>
<organism evidence="2 3">
    <name type="scientific">Aphanomyces euteiches</name>
    <dbReference type="NCBI Taxonomy" id="100861"/>
    <lineage>
        <taxon>Eukaryota</taxon>
        <taxon>Sar</taxon>
        <taxon>Stramenopiles</taxon>
        <taxon>Oomycota</taxon>
        <taxon>Saprolegniomycetes</taxon>
        <taxon>Saprolegniales</taxon>
        <taxon>Verrucalvaceae</taxon>
        <taxon>Aphanomyces</taxon>
    </lineage>
</organism>
<comment type="caution">
    <text evidence="2">The sequence shown here is derived from an EMBL/GenBank/DDBJ whole genome shotgun (WGS) entry which is preliminary data.</text>
</comment>
<sequence length="246" mass="27693">MSQAKTPPVRGILRTSDAKDRRAIASPSKDASNDAHLKSPTINRTGGFASAAMVVSPLVDLNSPRRVRFSPYEPTRQKKTGRSPRKSSVEMLKGRGVAPGPIVDKDALWKVRRMRMRYALARRESFGTRLRKNIVGLWKSLWSSTPQKAPLPPILPDLCAIDQDYVDKQNRLMTERLRQGNAIGGPRELQYDEVRPARIIMQFKGAFDALMHSTHEDATAEDAADPDEILLANELPGIRRHRRRPR</sequence>
<accession>A0A6G0XBD6</accession>
<gene>
    <name evidence="2" type="ORF">Ae201684_006594</name>
</gene>